<dbReference type="Proteomes" id="UP000547209">
    <property type="component" value="Unassembled WGS sequence"/>
</dbReference>
<protein>
    <recommendedName>
        <fullName evidence="4">Transmembrane protein</fullName>
    </recommendedName>
</protein>
<name>A0A7X0RP99_9BACL</name>
<accession>A0A7X0RP99</accession>
<keyword evidence="1" id="KW-1133">Transmembrane helix</keyword>
<keyword evidence="1" id="KW-0472">Membrane</keyword>
<sequence length="62" mass="6641">MGKDRPDFMGWDLSGGAYWGCLPVVLAMVLVGGARWWCSMVVLDGGACQWCSLVVLDVGAFS</sequence>
<gene>
    <name evidence="2" type="ORF">H7C19_09980</name>
</gene>
<evidence type="ECO:0000313" key="2">
    <source>
        <dbReference type="EMBL" id="MBB6671016.1"/>
    </source>
</evidence>
<keyword evidence="3" id="KW-1185">Reference proteome</keyword>
<dbReference type="AlphaFoldDB" id="A0A7X0RP99"/>
<dbReference type="RefSeq" id="WP_185142505.1">
    <property type="nucleotide sequence ID" value="NZ_JACJVP010000014.1"/>
</dbReference>
<reference evidence="2 3" key="1">
    <citation type="submission" date="2020-08" db="EMBL/GenBank/DDBJ databases">
        <title>Cohnella phylogeny.</title>
        <authorList>
            <person name="Dunlap C."/>
        </authorList>
    </citation>
    <scope>NUCLEOTIDE SEQUENCE [LARGE SCALE GENOMIC DNA]</scope>
    <source>
        <strain evidence="2 3">DSM 28246</strain>
    </source>
</reference>
<keyword evidence="1" id="KW-0812">Transmembrane</keyword>
<dbReference type="EMBL" id="JACJVP010000014">
    <property type="protein sequence ID" value="MBB6671016.1"/>
    <property type="molecule type" value="Genomic_DNA"/>
</dbReference>
<organism evidence="2 3">
    <name type="scientific">Cohnella nanjingensis</name>
    <dbReference type="NCBI Taxonomy" id="1387779"/>
    <lineage>
        <taxon>Bacteria</taxon>
        <taxon>Bacillati</taxon>
        <taxon>Bacillota</taxon>
        <taxon>Bacilli</taxon>
        <taxon>Bacillales</taxon>
        <taxon>Paenibacillaceae</taxon>
        <taxon>Cohnella</taxon>
    </lineage>
</organism>
<proteinExistence type="predicted"/>
<evidence type="ECO:0000256" key="1">
    <source>
        <dbReference type="SAM" id="Phobius"/>
    </source>
</evidence>
<evidence type="ECO:0008006" key="4">
    <source>
        <dbReference type="Google" id="ProtNLM"/>
    </source>
</evidence>
<evidence type="ECO:0000313" key="3">
    <source>
        <dbReference type="Proteomes" id="UP000547209"/>
    </source>
</evidence>
<feature type="transmembrane region" description="Helical" evidence="1">
    <location>
        <begin position="16"/>
        <end position="37"/>
    </location>
</feature>
<comment type="caution">
    <text evidence="2">The sequence shown here is derived from an EMBL/GenBank/DDBJ whole genome shotgun (WGS) entry which is preliminary data.</text>
</comment>